<evidence type="ECO:0000313" key="1">
    <source>
        <dbReference type="EMBL" id="PZQ10790.1"/>
    </source>
</evidence>
<dbReference type="EMBL" id="QFPN01000014">
    <property type="protein sequence ID" value="PZQ10790.1"/>
    <property type="molecule type" value="Genomic_DNA"/>
</dbReference>
<dbReference type="InterPro" id="IPR035901">
    <property type="entry name" value="GIY-YIG_endonuc_sf"/>
</dbReference>
<proteinExistence type="predicted"/>
<dbReference type="AlphaFoldDB" id="A0A2W5MBM6"/>
<reference evidence="1 2" key="1">
    <citation type="submission" date="2017-08" db="EMBL/GenBank/DDBJ databases">
        <title>Infants hospitalized years apart are colonized by the same room-sourced microbial strains.</title>
        <authorList>
            <person name="Brooks B."/>
            <person name="Olm M.R."/>
            <person name="Firek B.A."/>
            <person name="Baker R."/>
            <person name="Thomas B.C."/>
            <person name="Morowitz M.J."/>
            <person name="Banfield J.F."/>
        </authorList>
    </citation>
    <scope>NUCLEOTIDE SEQUENCE [LARGE SCALE GENOMIC DNA]</scope>
    <source>
        <strain evidence="1">S2_005_003_R2_43</strain>
    </source>
</reference>
<dbReference type="SUPFAM" id="SSF82771">
    <property type="entry name" value="GIY-YIG endonuclease"/>
    <property type="match status" value="1"/>
</dbReference>
<sequence length="118" mass="13597">MLETIVRIERLDWKTALQNVKGVYLIVDKSSGKKYVGSAYNGVGIWSRWSGYVTSGHGWNVALVELLANKGVAYARENFRMTLLEAWPYRTEDRIIIGRETHWKEALLTRGDFGYNRN</sequence>
<protein>
    <submittedName>
        <fullName evidence="1">Uncharacterized protein</fullName>
    </submittedName>
</protein>
<dbReference type="Gene3D" id="3.40.1440.10">
    <property type="entry name" value="GIY-YIG endonuclease"/>
    <property type="match status" value="1"/>
</dbReference>
<accession>A0A2W5MBM6</accession>
<evidence type="ECO:0000313" key="2">
    <source>
        <dbReference type="Proteomes" id="UP000249577"/>
    </source>
</evidence>
<gene>
    <name evidence="1" type="ORF">DI565_19630</name>
</gene>
<dbReference type="Proteomes" id="UP000249577">
    <property type="component" value="Unassembled WGS sequence"/>
</dbReference>
<dbReference type="CDD" id="cd10446">
    <property type="entry name" value="GIY-YIG_unchar_1"/>
    <property type="match status" value="1"/>
</dbReference>
<organism evidence="1 2">
    <name type="scientific">Ancylobacter novellus</name>
    <name type="common">Thiobacillus novellus</name>
    <dbReference type="NCBI Taxonomy" id="921"/>
    <lineage>
        <taxon>Bacteria</taxon>
        <taxon>Pseudomonadati</taxon>
        <taxon>Pseudomonadota</taxon>
        <taxon>Alphaproteobacteria</taxon>
        <taxon>Hyphomicrobiales</taxon>
        <taxon>Xanthobacteraceae</taxon>
        <taxon>Ancylobacter</taxon>
    </lineage>
</organism>
<name>A0A2W5MBM6_ANCNO</name>
<comment type="caution">
    <text evidence="1">The sequence shown here is derived from an EMBL/GenBank/DDBJ whole genome shotgun (WGS) entry which is preliminary data.</text>
</comment>